<dbReference type="InterPro" id="IPR006674">
    <property type="entry name" value="HD_domain"/>
</dbReference>
<dbReference type="InterPro" id="IPR003607">
    <property type="entry name" value="HD/PDEase_dom"/>
</dbReference>
<keyword evidence="3" id="KW-1185">Reference proteome</keyword>
<dbReference type="Pfam" id="PF01966">
    <property type="entry name" value="HD"/>
    <property type="match status" value="1"/>
</dbReference>
<organism evidence="2 3">
    <name type="scientific">Desulfoluna limicola</name>
    <dbReference type="NCBI Taxonomy" id="2810562"/>
    <lineage>
        <taxon>Bacteria</taxon>
        <taxon>Pseudomonadati</taxon>
        <taxon>Thermodesulfobacteriota</taxon>
        <taxon>Desulfobacteria</taxon>
        <taxon>Desulfobacterales</taxon>
        <taxon>Desulfolunaceae</taxon>
        <taxon>Desulfoluna</taxon>
    </lineage>
</organism>
<dbReference type="RefSeq" id="WP_236891347.1">
    <property type="nucleotide sequence ID" value="NZ_AP024488.1"/>
</dbReference>
<dbReference type="SUPFAM" id="SSF109604">
    <property type="entry name" value="HD-domain/PDEase-like"/>
    <property type="match status" value="1"/>
</dbReference>
<evidence type="ECO:0000259" key="1">
    <source>
        <dbReference type="SMART" id="SM00471"/>
    </source>
</evidence>
<accession>A0ABM7PD93</accession>
<feature type="domain" description="HD/PDEase" evidence="1">
    <location>
        <begin position="57"/>
        <end position="140"/>
    </location>
</feature>
<evidence type="ECO:0000313" key="3">
    <source>
        <dbReference type="Proteomes" id="UP001320148"/>
    </source>
</evidence>
<dbReference type="Gene3D" id="1.10.3210.10">
    <property type="entry name" value="Hypothetical protein af1432"/>
    <property type="match status" value="1"/>
</dbReference>
<protein>
    <recommendedName>
        <fullName evidence="1">HD/PDEase domain-containing protein</fullName>
    </recommendedName>
</protein>
<dbReference type="Proteomes" id="UP001320148">
    <property type="component" value="Chromosome"/>
</dbReference>
<dbReference type="CDD" id="cd00077">
    <property type="entry name" value="HDc"/>
    <property type="match status" value="1"/>
</dbReference>
<reference evidence="2 3" key="1">
    <citation type="submission" date="2021-02" db="EMBL/GenBank/DDBJ databases">
        <title>Complete genome of Desulfoluna sp. strain ASN36.</title>
        <authorList>
            <person name="Takahashi A."/>
            <person name="Kojima H."/>
            <person name="Fukui M."/>
        </authorList>
    </citation>
    <scope>NUCLEOTIDE SEQUENCE [LARGE SCALE GENOMIC DNA]</scope>
    <source>
        <strain evidence="2 3">ASN36</strain>
    </source>
</reference>
<gene>
    <name evidence="2" type="ORF">DSLASN_06920</name>
</gene>
<name>A0ABM7PD93_9BACT</name>
<sequence length="306" mass="34490">MTSDLVTMESHEAVRKEVRSLFRLVWPGGEQSLLDEAWGDVVRLYNGEWPGYHPCDTPYHNLSHVMTVTLAMARLLHGAVLDGHRVPEKDGLLCLMAALFHDAGLIRKMDDPEIRGAELTVEHVARGMAMIETYLGQRGWGEEACSFVRSLIACTELAADSFLIHFQTDDQRYLGALLKAADLAGQMADMRYGEKILLLAQELQDSEKEMFIGEKALLENSPAFCRQILEGMVDGSGKSVLDHFQSHFRVYRGIDRNVYTDQIRWQICFLEEVITKGGDGYREALRIGPVKMGCPPHDFDAIYPKE</sequence>
<evidence type="ECO:0000313" key="2">
    <source>
        <dbReference type="EMBL" id="BCS95060.1"/>
    </source>
</evidence>
<dbReference type="SMART" id="SM00471">
    <property type="entry name" value="HDc"/>
    <property type="match status" value="1"/>
</dbReference>
<dbReference type="EMBL" id="AP024488">
    <property type="protein sequence ID" value="BCS95060.1"/>
    <property type="molecule type" value="Genomic_DNA"/>
</dbReference>
<proteinExistence type="predicted"/>